<keyword evidence="1" id="KW-0732">Signal</keyword>
<feature type="signal peptide" evidence="1">
    <location>
        <begin position="1"/>
        <end position="18"/>
    </location>
</feature>
<proteinExistence type="predicted"/>
<dbReference type="EMBL" id="JAGHQL010000183">
    <property type="protein sequence ID" value="KAH0536743.1"/>
    <property type="molecule type" value="Genomic_DNA"/>
</dbReference>
<reference evidence="3" key="1">
    <citation type="submission" date="2021-03" db="EMBL/GenBank/DDBJ databases">
        <title>Comparative genomics and phylogenomic investigation of the class Geoglossomycetes provide insights into ecological specialization and systematics.</title>
        <authorList>
            <person name="Melie T."/>
            <person name="Pirro S."/>
            <person name="Miller A.N."/>
            <person name="Quandt A."/>
        </authorList>
    </citation>
    <scope>NUCLEOTIDE SEQUENCE</scope>
    <source>
        <strain evidence="3">GBOQ0MN5Z8</strain>
    </source>
</reference>
<evidence type="ECO:0000256" key="1">
    <source>
        <dbReference type="SAM" id="SignalP"/>
    </source>
</evidence>
<dbReference type="PANTHER" id="PTHR10900:SF77">
    <property type="entry name" value="FI19380P1"/>
    <property type="match status" value="1"/>
</dbReference>
<keyword evidence="4" id="KW-1185">Reference proteome</keyword>
<dbReference type="InterPro" id="IPR036378">
    <property type="entry name" value="FAS1_dom_sf"/>
</dbReference>
<evidence type="ECO:0000313" key="4">
    <source>
        <dbReference type="Proteomes" id="UP000698800"/>
    </source>
</evidence>
<gene>
    <name evidence="3" type="ORF">FGG08_006415</name>
</gene>
<accession>A0A9P8KXI4</accession>
<dbReference type="PANTHER" id="PTHR10900">
    <property type="entry name" value="PERIOSTIN-RELATED"/>
    <property type="match status" value="1"/>
</dbReference>
<dbReference type="AlphaFoldDB" id="A0A9P8KXI4"/>
<name>A0A9P8KXI4_9PEZI</name>
<organism evidence="3 4">
    <name type="scientific">Glutinoglossum americanum</name>
    <dbReference type="NCBI Taxonomy" id="1670608"/>
    <lineage>
        <taxon>Eukaryota</taxon>
        <taxon>Fungi</taxon>
        <taxon>Dikarya</taxon>
        <taxon>Ascomycota</taxon>
        <taxon>Pezizomycotina</taxon>
        <taxon>Geoglossomycetes</taxon>
        <taxon>Geoglossales</taxon>
        <taxon>Geoglossaceae</taxon>
        <taxon>Glutinoglossum</taxon>
    </lineage>
</organism>
<dbReference type="SMART" id="SM00554">
    <property type="entry name" value="FAS1"/>
    <property type="match status" value="2"/>
</dbReference>
<dbReference type="SUPFAM" id="SSF82153">
    <property type="entry name" value="FAS1 domain"/>
    <property type="match status" value="2"/>
</dbReference>
<dbReference type="PROSITE" id="PS50213">
    <property type="entry name" value="FAS1"/>
    <property type="match status" value="1"/>
</dbReference>
<comment type="caution">
    <text evidence="3">The sequence shown here is derived from an EMBL/GenBank/DDBJ whole genome shotgun (WGS) entry which is preliminary data.</text>
</comment>
<dbReference type="Gene3D" id="2.30.180.10">
    <property type="entry name" value="FAS1 domain"/>
    <property type="match status" value="2"/>
</dbReference>
<dbReference type="OrthoDB" id="286301at2759"/>
<evidence type="ECO:0000313" key="3">
    <source>
        <dbReference type="EMBL" id="KAH0536743.1"/>
    </source>
</evidence>
<dbReference type="Pfam" id="PF02469">
    <property type="entry name" value="Fasciclin"/>
    <property type="match status" value="2"/>
</dbReference>
<dbReference type="InterPro" id="IPR050904">
    <property type="entry name" value="Adhesion/Biosynth-related"/>
</dbReference>
<feature type="chain" id="PRO_5040444569" description="FAS1 domain-containing protein" evidence="1">
    <location>
        <begin position="19"/>
        <end position="328"/>
    </location>
</feature>
<sequence length="328" mass="35223">MKLPSLLLLTALFRLARSQSFIDAISAFPQLSSFASFLNNNTTYAATLLNVTRSQTILVPSNSAFTEYRNVTGHSIESLGPDTVQRILQYHTLNATLKSGDLAGGAAAQRGVVVGTQLVDKRYNDRGKWGNSNIKSPGQVVYISPASAGKTRRSLELATRQGSATTTVGTGAGSSTTMNIIDGVWDGGIFQIVDHFLTLPTNCTDTMDDIGLKYLTTALNVVNETDEWNSFQGVTCLAPTTDIAQGTDASSLTTVLSSHTIRGPQYTTVMQDGQTFLSDANTTITVKIEKDGTVWFNDAKVVRGNVVANNGVIHVLDKHLDLDLQANE</sequence>
<feature type="domain" description="FAS1" evidence="2">
    <location>
        <begin position="18"/>
        <end position="320"/>
    </location>
</feature>
<dbReference type="Proteomes" id="UP000698800">
    <property type="component" value="Unassembled WGS sequence"/>
</dbReference>
<protein>
    <recommendedName>
        <fullName evidence="2">FAS1 domain-containing protein</fullName>
    </recommendedName>
</protein>
<evidence type="ECO:0000259" key="2">
    <source>
        <dbReference type="PROSITE" id="PS50213"/>
    </source>
</evidence>
<dbReference type="InterPro" id="IPR000782">
    <property type="entry name" value="FAS1_domain"/>
</dbReference>